<keyword evidence="3" id="KW-1185">Reference proteome</keyword>
<reference evidence="3" key="1">
    <citation type="journal article" date="2021" name="Syst. Appl. Microbiol.">
        <title>Roseomonas hellenica sp. nov., isolated from roots of wild-growing Alkanna tinctoria.</title>
        <authorList>
            <person name="Rat A."/>
            <person name="Naranjo H.D."/>
            <person name="Lebbe L."/>
            <person name="Cnockaert M."/>
            <person name="Krigas N."/>
            <person name="Grigoriadou K."/>
            <person name="Maloupa E."/>
            <person name="Willems A."/>
        </authorList>
    </citation>
    <scope>NUCLEOTIDE SEQUENCE [LARGE SCALE GENOMIC DNA]</scope>
    <source>
        <strain evidence="3">LMG 31159</strain>
    </source>
</reference>
<evidence type="ECO:0000313" key="3">
    <source>
        <dbReference type="Proteomes" id="UP000698752"/>
    </source>
</evidence>
<comment type="similarity">
    <text evidence="1">Belongs to the HyuE racemase family.</text>
</comment>
<sequence>MKPPRLLLVNAFQLSEGAYALRPHDGPREALVMDYANVAHLLADTEWTAHPGARATHGDWPVETREEFLIVGANRVRIVREACESKQYDAIVLLGGGDPGFLECRDIGRRHGIPVTSCAHAQMHLATMLGHRFGVIDISEQHNTQMAQLVVQYRFTEHCVAVRNINHPLPRPTHDGPQSIAEEKARALRGEPSAMLDAAVAAGESAILEDGAETLILGCSAAYWMRPLIEARLREAGWDVPVLEGYSCAIEMARMLLRLGRDASGLAFPSDPPRRWRPRRVV</sequence>
<comment type="caution">
    <text evidence="2">The sequence shown here is derived from an EMBL/GenBank/DDBJ whole genome shotgun (WGS) entry which is preliminary data.</text>
</comment>
<evidence type="ECO:0000313" key="2">
    <source>
        <dbReference type="EMBL" id="MBR0650098.1"/>
    </source>
</evidence>
<dbReference type="Proteomes" id="UP000698752">
    <property type="component" value="Unassembled WGS sequence"/>
</dbReference>
<evidence type="ECO:0000256" key="1">
    <source>
        <dbReference type="ARBA" id="ARBA00038414"/>
    </source>
</evidence>
<proteinExistence type="inferred from homology"/>
<organism evidence="2 3">
    <name type="scientific">Neoroseomonas terrae</name>
    <dbReference type="NCBI Taxonomy" id="424799"/>
    <lineage>
        <taxon>Bacteria</taxon>
        <taxon>Pseudomonadati</taxon>
        <taxon>Pseudomonadota</taxon>
        <taxon>Alphaproteobacteria</taxon>
        <taxon>Acetobacterales</taxon>
        <taxon>Acetobacteraceae</taxon>
        <taxon>Neoroseomonas</taxon>
    </lineage>
</organism>
<dbReference type="RefSeq" id="WP_211868564.1">
    <property type="nucleotide sequence ID" value="NZ_JAAEDI010000010.1"/>
</dbReference>
<evidence type="ECO:0008006" key="4">
    <source>
        <dbReference type="Google" id="ProtNLM"/>
    </source>
</evidence>
<dbReference type="Pfam" id="PF01177">
    <property type="entry name" value="Asp_Glu_race"/>
    <property type="match status" value="1"/>
</dbReference>
<dbReference type="InterPro" id="IPR015942">
    <property type="entry name" value="Asp/Glu/hydantoin_racemase"/>
</dbReference>
<dbReference type="EMBL" id="JAAEDI010000010">
    <property type="protein sequence ID" value="MBR0650098.1"/>
    <property type="molecule type" value="Genomic_DNA"/>
</dbReference>
<dbReference type="Gene3D" id="3.40.50.12500">
    <property type="match status" value="1"/>
</dbReference>
<accession>A0ABS5EGE3</accession>
<protein>
    <recommendedName>
        <fullName evidence="4">Hydantoin racemase</fullName>
    </recommendedName>
</protein>
<dbReference type="InterPro" id="IPR053714">
    <property type="entry name" value="Iso_Racemase_Enz_sf"/>
</dbReference>
<gene>
    <name evidence="2" type="ORF">GXW78_10525</name>
</gene>
<name>A0ABS5EGE3_9PROT</name>